<evidence type="ECO:0000256" key="1">
    <source>
        <dbReference type="ARBA" id="ARBA00022527"/>
    </source>
</evidence>
<evidence type="ECO:0000313" key="7">
    <source>
        <dbReference type="EMBL" id="KAF9471413.1"/>
    </source>
</evidence>
<dbReference type="InterPro" id="IPR051175">
    <property type="entry name" value="CLK_kinases"/>
</dbReference>
<dbReference type="OrthoDB" id="5979581at2759"/>
<protein>
    <submittedName>
        <fullName evidence="7">Kinase-like protein</fullName>
    </submittedName>
</protein>
<evidence type="ECO:0000313" key="8">
    <source>
        <dbReference type="Proteomes" id="UP000807469"/>
    </source>
</evidence>
<dbReference type="PROSITE" id="PS50011">
    <property type="entry name" value="PROTEIN_KINASE_DOM"/>
    <property type="match status" value="1"/>
</dbReference>
<evidence type="ECO:0000256" key="5">
    <source>
        <dbReference type="ARBA" id="ARBA00022840"/>
    </source>
</evidence>
<evidence type="ECO:0000256" key="3">
    <source>
        <dbReference type="ARBA" id="ARBA00022741"/>
    </source>
</evidence>
<dbReference type="Gene3D" id="1.10.510.10">
    <property type="entry name" value="Transferase(Phosphotransferase) domain 1"/>
    <property type="match status" value="1"/>
</dbReference>
<keyword evidence="5" id="KW-0067">ATP-binding</keyword>
<name>A0A9P6CTB3_9AGAR</name>
<dbReference type="GO" id="GO:0005524">
    <property type="term" value="F:ATP binding"/>
    <property type="evidence" value="ECO:0007669"/>
    <property type="project" value="UniProtKB-KW"/>
</dbReference>
<keyword evidence="2" id="KW-0808">Transferase</keyword>
<reference evidence="7" key="1">
    <citation type="submission" date="2020-11" db="EMBL/GenBank/DDBJ databases">
        <authorList>
            <consortium name="DOE Joint Genome Institute"/>
            <person name="Ahrendt S."/>
            <person name="Riley R."/>
            <person name="Andreopoulos W."/>
            <person name="Labutti K."/>
            <person name="Pangilinan J."/>
            <person name="Ruiz-Duenas F.J."/>
            <person name="Barrasa J.M."/>
            <person name="Sanchez-Garcia M."/>
            <person name="Camarero S."/>
            <person name="Miyauchi S."/>
            <person name="Serrano A."/>
            <person name="Linde D."/>
            <person name="Babiker R."/>
            <person name="Drula E."/>
            <person name="Ayuso-Fernandez I."/>
            <person name="Pacheco R."/>
            <person name="Padilla G."/>
            <person name="Ferreira P."/>
            <person name="Barriuso J."/>
            <person name="Kellner H."/>
            <person name="Castanera R."/>
            <person name="Alfaro M."/>
            <person name="Ramirez L."/>
            <person name="Pisabarro A.G."/>
            <person name="Kuo A."/>
            <person name="Tritt A."/>
            <person name="Lipzen A."/>
            <person name="He G."/>
            <person name="Yan M."/>
            <person name="Ng V."/>
            <person name="Cullen D."/>
            <person name="Martin F."/>
            <person name="Rosso M.-N."/>
            <person name="Henrissat B."/>
            <person name="Hibbett D."/>
            <person name="Martinez A.T."/>
            <person name="Grigoriev I.V."/>
        </authorList>
    </citation>
    <scope>NUCLEOTIDE SEQUENCE</scope>
    <source>
        <strain evidence="7">CIRM-BRFM 674</strain>
    </source>
</reference>
<comment type="caution">
    <text evidence="7">The sequence shown here is derived from an EMBL/GenBank/DDBJ whole genome shotgun (WGS) entry which is preliminary data.</text>
</comment>
<dbReference type="InterPro" id="IPR000719">
    <property type="entry name" value="Prot_kinase_dom"/>
</dbReference>
<evidence type="ECO:0000256" key="2">
    <source>
        <dbReference type="ARBA" id="ARBA00022679"/>
    </source>
</evidence>
<dbReference type="SUPFAM" id="SSF56112">
    <property type="entry name" value="Protein kinase-like (PK-like)"/>
    <property type="match status" value="1"/>
</dbReference>
<evidence type="ECO:0000256" key="4">
    <source>
        <dbReference type="ARBA" id="ARBA00022777"/>
    </source>
</evidence>
<proteinExistence type="predicted"/>
<keyword evidence="4 7" id="KW-0418">Kinase</keyword>
<accession>A0A9P6CTB3</accession>
<dbReference type="InterPro" id="IPR011009">
    <property type="entry name" value="Kinase-like_dom_sf"/>
</dbReference>
<dbReference type="Pfam" id="PF00069">
    <property type="entry name" value="Pkinase"/>
    <property type="match status" value="1"/>
</dbReference>
<dbReference type="Gene3D" id="3.30.200.20">
    <property type="entry name" value="Phosphorylase Kinase, domain 1"/>
    <property type="match status" value="1"/>
</dbReference>
<keyword evidence="1" id="KW-0723">Serine/threonine-protein kinase</keyword>
<organism evidence="7 8">
    <name type="scientific">Pholiota conissans</name>
    <dbReference type="NCBI Taxonomy" id="109636"/>
    <lineage>
        <taxon>Eukaryota</taxon>
        <taxon>Fungi</taxon>
        <taxon>Dikarya</taxon>
        <taxon>Basidiomycota</taxon>
        <taxon>Agaricomycotina</taxon>
        <taxon>Agaricomycetes</taxon>
        <taxon>Agaricomycetidae</taxon>
        <taxon>Agaricales</taxon>
        <taxon>Agaricineae</taxon>
        <taxon>Strophariaceae</taxon>
        <taxon>Pholiota</taxon>
    </lineage>
</organism>
<dbReference type="Proteomes" id="UP000807469">
    <property type="component" value="Unassembled WGS sequence"/>
</dbReference>
<dbReference type="PANTHER" id="PTHR45646">
    <property type="entry name" value="SERINE/THREONINE-PROTEIN KINASE DOA-RELATED"/>
    <property type="match status" value="1"/>
</dbReference>
<sequence>MSPFPEECFDTSPSDGGGFYPALIHQKLDNEKYEIIRKLGYGRRSSTWLVVDASRGDLLAVKTFTVGASERAKNIELRISKAVARVDDAQRVLRGFWQESKAGTHLCFVMPALGTSVERLANEAEYHRLPIHTVQRIIYVITRVLKTLHASGIMHGAIKADNIYFPANFDASESKPTTVTVKKHTTVISQPLSSRIKWNSKPKIVADWSIYVGNFGHAQKGAYEVERKNDYSSAPETLLKDASCSPQTDIWMLGFLAYTLLIGNSPFASYGPSYRRIATMSASVGDDIPKTWFSDAKMKQYNPDANDGSNVVSIEAGLATVLRKKDAKEAAAFIKGCLRLDPQNRFTAKECKEHEWLAHAGDCSCC</sequence>
<dbReference type="EMBL" id="MU155691">
    <property type="protein sequence ID" value="KAF9471413.1"/>
    <property type="molecule type" value="Genomic_DNA"/>
</dbReference>
<dbReference type="SMART" id="SM00220">
    <property type="entry name" value="S_TKc"/>
    <property type="match status" value="1"/>
</dbReference>
<keyword evidence="8" id="KW-1185">Reference proteome</keyword>
<evidence type="ECO:0000259" key="6">
    <source>
        <dbReference type="PROSITE" id="PS50011"/>
    </source>
</evidence>
<keyword evidence="3" id="KW-0547">Nucleotide-binding</keyword>
<feature type="domain" description="Protein kinase" evidence="6">
    <location>
        <begin position="33"/>
        <end position="357"/>
    </location>
</feature>
<dbReference type="GO" id="GO:0004674">
    <property type="term" value="F:protein serine/threonine kinase activity"/>
    <property type="evidence" value="ECO:0007669"/>
    <property type="project" value="UniProtKB-KW"/>
</dbReference>
<dbReference type="AlphaFoldDB" id="A0A9P6CTB3"/>
<gene>
    <name evidence="7" type="ORF">BDN70DRAFT_938972</name>
</gene>